<organism evidence="2 3">
    <name type="scientific">Rufibacter hautae</name>
    <dbReference type="NCBI Taxonomy" id="2595005"/>
    <lineage>
        <taxon>Bacteria</taxon>
        <taxon>Pseudomonadati</taxon>
        <taxon>Bacteroidota</taxon>
        <taxon>Cytophagia</taxon>
        <taxon>Cytophagales</taxon>
        <taxon>Hymenobacteraceae</taxon>
        <taxon>Rufibacter</taxon>
    </lineage>
</organism>
<name>A0A5B6TK37_9BACT</name>
<gene>
    <name evidence="2" type="ORF">FOA19_08340</name>
</gene>
<accession>A0A5B6TK37</accession>
<comment type="caution">
    <text evidence="2">The sequence shown here is derived from an EMBL/GenBank/DDBJ whole genome shotgun (WGS) entry which is preliminary data.</text>
</comment>
<keyword evidence="1" id="KW-0472">Membrane</keyword>
<evidence type="ECO:0000256" key="1">
    <source>
        <dbReference type="SAM" id="Phobius"/>
    </source>
</evidence>
<reference evidence="2 3" key="1">
    <citation type="submission" date="2019-07" db="EMBL/GenBank/DDBJ databases">
        <title>Rufibacter sp. nov., isolated from lake sediment.</title>
        <authorList>
            <person name="Qu J.-H."/>
        </authorList>
    </citation>
    <scope>NUCLEOTIDE SEQUENCE [LARGE SCALE GENOMIC DNA]</scope>
    <source>
        <strain evidence="2 3">NBS58-1</strain>
    </source>
</reference>
<dbReference type="Proteomes" id="UP000324133">
    <property type="component" value="Unassembled WGS sequence"/>
</dbReference>
<evidence type="ECO:0000313" key="3">
    <source>
        <dbReference type="Proteomes" id="UP000324133"/>
    </source>
</evidence>
<protein>
    <submittedName>
        <fullName evidence="2">Uncharacterized protein</fullName>
    </submittedName>
</protein>
<dbReference type="OrthoDB" id="893795at2"/>
<feature type="transmembrane region" description="Helical" evidence="1">
    <location>
        <begin position="33"/>
        <end position="53"/>
    </location>
</feature>
<proteinExistence type="predicted"/>
<dbReference type="EMBL" id="VKKY01000001">
    <property type="protein sequence ID" value="KAA3440643.1"/>
    <property type="molecule type" value="Genomic_DNA"/>
</dbReference>
<feature type="transmembrane region" description="Helical" evidence="1">
    <location>
        <begin position="94"/>
        <end position="116"/>
    </location>
</feature>
<keyword evidence="3" id="KW-1185">Reference proteome</keyword>
<dbReference type="AlphaFoldDB" id="A0A5B6TK37"/>
<feature type="transmembrane region" description="Helical" evidence="1">
    <location>
        <begin position="65"/>
        <end position="88"/>
    </location>
</feature>
<sequence>MSFIRGMILLTGLLVLLITVLLLFTGDAVIHSYIWYMLCFFVFVTGFAHYVAFLGLKHDSSNLHAYYFAAMGVRMVFSIIAVFVYRYFHAEGLVQFVANFFALYFIYTGFEIYALLSNLRQNSKKHA</sequence>
<keyword evidence="1" id="KW-1133">Transmembrane helix</keyword>
<keyword evidence="1" id="KW-0812">Transmembrane</keyword>
<evidence type="ECO:0000313" key="2">
    <source>
        <dbReference type="EMBL" id="KAA3440643.1"/>
    </source>
</evidence>